<feature type="transmembrane region" description="Helical" evidence="2">
    <location>
        <begin position="6"/>
        <end position="25"/>
    </location>
</feature>
<comment type="caution">
    <text evidence="3">The sequence shown here is derived from an EMBL/GenBank/DDBJ whole genome shotgun (WGS) entry which is preliminary data.</text>
</comment>
<accession>A0A4V2F0D9</accession>
<evidence type="ECO:0000256" key="2">
    <source>
        <dbReference type="SAM" id="Phobius"/>
    </source>
</evidence>
<proteinExistence type="predicted"/>
<evidence type="ECO:0000313" key="3">
    <source>
        <dbReference type="EMBL" id="RZS69650.1"/>
    </source>
</evidence>
<organism evidence="3 4">
    <name type="scientific">Kerstersia gyiorum</name>
    <dbReference type="NCBI Taxonomy" id="206506"/>
    <lineage>
        <taxon>Bacteria</taxon>
        <taxon>Pseudomonadati</taxon>
        <taxon>Pseudomonadota</taxon>
        <taxon>Betaproteobacteria</taxon>
        <taxon>Burkholderiales</taxon>
        <taxon>Alcaligenaceae</taxon>
        <taxon>Kerstersia</taxon>
    </lineage>
</organism>
<sequence length="56" mass="6190">MPQILQDLTFILIVAVLFTAPLYWINRPKKKRDEGSGRASLPGFSGMSKQKTPGAD</sequence>
<keyword evidence="2" id="KW-0472">Membrane</keyword>
<dbReference type="RefSeq" id="WP_165390037.1">
    <property type="nucleotide sequence ID" value="NZ_CBCSEB010000011.1"/>
</dbReference>
<keyword evidence="2" id="KW-1133">Transmembrane helix</keyword>
<protein>
    <submittedName>
        <fullName evidence="3">Uncharacterized protein</fullName>
    </submittedName>
</protein>
<evidence type="ECO:0000256" key="1">
    <source>
        <dbReference type="SAM" id="MobiDB-lite"/>
    </source>
</evidence>
<dbReference type="EMBL" id="SGWZ01000003">
    <property type="protein sequence ID" value="RZS69650.1"/>
    <property type="molecule type" value="Genomic_DNA"/>
</dbReference>
<dbReference type="AlphaFoldDB" id="A0A4V2F0D9"/>
<dbReference type="Proteomes" id="UP000292039">
    <property type="component" value="Unassembled WGS sequence"/>
</dbReference>
<feature type="region of interest" description="Disordered" evidence="1">
    <location>
        <begin position="30"/>
        <end position="56"/>
    </location>
</feature>
<feature type="compositionally biased region" description="Polar residues" evidence="1">
    <location>
        <begin position="47"/>
        <end position="56"/>
    </location>
</feature>
<reference evidence="3 4" key="1">
    <citation type="submission" date="2019-02" db="EMBL/GenBank/DDBJ databases">
        <title>Genomic Encyclopedia of Type Strains, Phase IV (KMG-IV): sequencing the most valuable type-strain genomes for metagenomic binning, comparative biology and taxonomic classification.</title>
        <authorList>
            <person name="Goeker M."/>
        </authorList>
    </citation>
    <scope>NUCLEOTIDE SEQUENCE [LARGE SCALE GENOMIC DNA]</scope>
    <source>
        <strain evidence="3 4">DSM 16618</strain>
    </source>
</reference>
<name>A0A4V2F0D9_9BURK</name>
<evidence type="ECO:0000313" key="4">
    <source>
        <dbReference type="Proteomes" id="UP000292039"/>
    </source>
</evidence>
<keyword evidence="2" id="KW-0812">Transmembrane</keyword>
<gene>
    <name evidence="3" type="ORF">EV679_2254</name>
</gene>